<keyword evidence="4 5" id="KW-0539">Nucleus</keyword>
<gene>
    <name evidence="8" type="ORF">SSX86_007267</name>
</gene>
<feature type="region of interest" description="Disordered" evidence="6">
    <location>
        <begin position="396"/>
        <end position="421"/>
    </location>
</feature>
<dbReference type="Gene3D" id="1.20.1160.11">
    <property type="entry name" value="Paired amphipathic helix"/>
    <property type="match status" value="5"/>
</dbReference>
<dbReference type="GO" id="GO:0003714">
    <property type="term" value="F:transcription corepressor activity"/>
    <property type="evidence" value="ECO:0007669"/>
    <property type="project" value="InterPro"/>
</dbReference>
<dbReference type="AlphaFoldDB" id="A0AAP0H6D1"/>
<evidence type="ECO:0000256" key="2">
    <source>
        <dbReference type="ARBA" id="ARBA00022491"/>
    </source>
</evidence>
<dbReference type="Pfam" id="PF08295">
    <property type="entry name" value="Sin3_corepress"/>
    <property type="match status" value="1"/>
</dbReference>
<feature type="region of interest" description="Disordered" evidence="6">
    <location>
        <begin position="444"/>
        <end position="474"/>
    </location>
</feature>
<dbReference type="InterPro" id="IPR036600">
    <property type="entry name" value="PAH_sf"/>
</dbReference>
<dbReference type="SUPFAM" id="SSF47762">
    <property type="entry name" value="PAH2 domain"/>
    <property type="match status" value="5"/>
</dbReference>
<evidence type="ECO:0000256" key="6">
    <source>
        <dbReference type="SAM" id="MobiDB-lite"/>
    </source>
</evidence>
<dbReference type="PANTHER" id="PTHR12346:SF65">
    <property type="entry name" value="HISTONE DEACETYLASE INTERACTING DOMAIN, SIN3-RELATED"/>
    <property type="match status" value="1"/>
</dbReference>
<accession>A0AAP0H6D1</accession>
<keyword evidence="9" id="KW-1185">Reference proteome</keyword>
<dbReference type="FunFam" id="1.20.1160.11:FF:000003">
    <property type="entry name" value="Paired amphipathic helix SIN3-like protein"/>
    <property type="match status" value="1"/>
</dbReference>
<protein>
    <recommendedName>
        <fullName evidence="7">Histone deacetylase interacting domain-containing protein</fullName>
    </recommendedName>
</protein>
<evidence type="ECO:0000259" key="7">
    <source>
        <dbReference type="SMART" id="SM00761"/>
    </source>
</evidence>
<dbReference type="Pfam" id="PF16879">
    <property type="entry name" value="Sin3a_C"/>
    <property type="match status" value="1"/>
</dbReference>
<dbReference type="InterPro" id="IPR003822">
    <property type="entry name" value="PAH"/>
</dbReference>
<dbReference type="InterPro" id="IPR039774">
    <property type="entry name" value="Sin3-like"/>
</dbReference>
<dbReference type="EMBL" id="JBCNJP010000008">
    <property type="protein sequence ID" value="KAK9074669.1"/>
    <property type="molecule type" value="Genomic_DNA"/>
</dbReference>
<dbReference type="PROSITE" id="PS51477">
    <property type="entry name" value="PAH"/>
    <property type="match status" value="4"/>
</dbReference>
<feature type="compositionally biased region" description="Basic and acidic residues" evidence="6">
    <location>
        <begin position="155"/>
        <end position="181"/>
    </location>
</feature>
<evidence type="ECO:0000256" key="5">
    <source>
        <dbReference type="PROSITE-ProRule" id="PRU00810"/>
    </source>
</evidence>
<sequence length="1002" mass="116562">MERCRDDDISDCALKVQPLIISEQEKARKKVIAYTYLKDVKDTFHDKKYKYKEFIDVLTDFMAKRVNKDGVIARAKELFEGHPKLMLGFNTFLPKGYETDLSKEDEPQAKKDVEFEEVTMQFLPKIKKDTTCHDDVDSTVRDVSADVADRYHDKGHKIHDEKERARMKDREQHSQDKDFDSHGSNCVMRKRKAASTLEDTITEQFHQEMERGREDDISDCALKVQPLIISEQEKARKKVIAYTYLKDVKDTFHDKKYKYTEFVNVLTDFMAKRVNKDGVIARAKELFEGHPKLMLGFNTFLPKGYEADLSQEDEPQAKKDVEFEEVTMQFLPKIKMRFQGDDHLYKSLLNIMRIYLKDTKSRSEVHREVAALLHNQQDLLNEFTKIFPVFSAEASNHDVDSSRTQKPRLGDKSSPVCTKDITSHDDIDSAVRDVSADVADHYHDNGHKIHDEKERARMKDREQHSQDKDFDSQGSNCVMRKQMKRCRDNNISFVKDFHDRKDKYAEFVDVLKDFNAQRVNKEGATARVKELFEGQIQIVTYLKDLKDKFYDKMDKYSEFFDVLKDFNAQRVNTEGLIARVKELFRGHPKLIVNIEGLIARVKELFRGHPKLMLGFNTTFLPMGCETILSQEDEQQAEKVVEYEGAYLNSMDKINEFMDCSERNGSFWSGNLPGSLNSEDQDQDQDQHRDKDHENDELNRCHEINGTKNISAFKSTSLPSNNEYQARPVHELDLSDCEQCTPSYRILPKNCRIPSASQRTKIGAEVLNDHWVSVNPRYSFKHMRKNQYEECLFRCEDDRVELDMLLETVNVTARRVEELLDKINNNSIESNSPILLEDHFTALNLRLIERLYGDNRLDVMDVLKKNVSLALPILGFALHFFLGGDADNAKYEDECRTILGTLSFPLFTLDKLIYKLSKQVFDVLEFPKQYILRRWSREVVPNVISRPMVGVNGVPDSDFQVDAVVRVIIFSAEYVVNKLVKDMEKLCSFRDHLKEYMSTVDTT</sequence>
<dbReference type="SMART" id="SM00761">
    <property type="entry name" value="HDAC_interact"/>
    <property type="match status" value="1"/>
</dbReference>
<feature type="compositionally biased region" description="Basic and acidic residues" evidence="6">
    <location>
        <begin position="444"/>
        <end position="471"/>
    </location>
</feature>
<dbReference type="GO" id="GO:0000118">
    <property type="term" value="C:histone deacetylase complex"/>
    <property type="evidence" value="ECO:0007669"/>
    <property type="project" value="TreeGrafter"/>
</dbReference>
<dbReference type="GO" id="GO:0000785">
    <property type="term" value="C:chromatin"/>
    <property type="evidence" value="ECO:0007669"/>
    <property type="project" value="TreeGrafter"/>
</dbReference>
<evidence type="ECO:0000313" key="8">
    <source>
        <dbReference type="EMBL" id="KAK9074669.1"/>
    </source>
</evidence>
<comment type="caution">
    <text evidence="8">The sequence shown here is derived from an EMBL/GenBank/DDBJ whole genome shotgun (WGS) entry which is preliminary data.</text>
</comment>
<evidence type="ECO:0000256" key="1">
    <source>
        <dbReference type="ARBA" id="ARBA00004123"/>
    </source>
</evidence>
<feature type="compositionally biased region" description="Basic and acidic residues" evidence="6">
    <location>
        <begin position="684"/>
        <end position="700"/>
    </location>
</feature>
<keyword evidence="3" id="KW-0677">Repeat</keyword>
<name>A0AAP0H6D1_9ASTR</name>
<dbReference type="Proteomes" id="UP001408789">
    <property type="component" value="Unassembled WGS sequence"/>
</dbReference>
<dbReference type="PANTHER" id="PTHR12346">
    <property type="entry name" value="SIN3B-RELATED"/>
    <property type="match status" value="1"/>
</dbReference>
<feature type="region of interest" description="Disordered" evidence="6">
    <location>
        <begin position="155"/>
        <end position="183"/>
    </location>
</feature>
<reference evidence="8 9" key="1">
    <citation type="submission" date="2024-04" db="EMBL/GenBank/DDBJ databases">
        <title>The reference genome of an endangered Asteraceae, Deinandra increscens subsp. villosa, native to the Central Coast of California.</title>
        <authorList>
            <person name="Guilliams M."/>
            <person name="Hasenstab-Lehman K."/>
            <person name="Meyer R."/>
            <person name="Mcevoy S."/>
        </authorList>
    </citation>
    <scope>NUCLEOTIDE SEQUENCE [LARGE SCALE GENOMIC DNA]</scope>
    <source>
        <tissue evidence="8">Leaf</tissue>
    </source>
</reference>
<dbReference type="InterPro" id="IPR031693">
    <property type="entry name" value="Sin3_C"/>
</dbReference>
<dbReference type="FunFam" id="1.20.1160.11:FF:000001">
    <property type="entry name" value="Paired amphipathic helix protein Sin3"/>
    <property type="match status" value="3"/>
</dbReference>
<evidence type="ECO:0000256" key="3">
    <source>
        <dbReference type="ARBA" id="ARBA00022737"/>
    </source>
</evidence>
<feature type="compositionally biased region" description="Basic and acidic residues" evidence="6">
    <location>
        <begin position="396"/>
        <end position="411"/>
    </location>
</feature>
<dbReference type="InterPro" id="IPR013194">
    <property type="entry name" value="HDAC_interact_dom"/>
</dbReference>
<feature type="domain" description="Histone deacetylase interacting" evidence="7">
    <location>
        <begin position="735"/>
        <end position="832"/>
    </location>
</feature>
<organism evidence="8 9">
    <name type="scientific">Deinandra increscens subsp. villosa</name>
    <dbReference type="NCBI Taxonomy" id="3103831"/>
    <lineage>
        <taxon>Eukaryota</taxon>
        <taxon>Viridiplantae</taxon>
        <taxon>Streptophyta</taxon>
        <taxon>Embryophyta</taxon>
        <taxon>Tracheophyta</taxon>
        <taxon>Spermatophyta</taxon>
        <taxon>Magnoliopsida</taxon>
        <taxon>eudicotyledons</taxon>
        <taxon>Gunneridae</taxon>
        <taxon>Pentapetalae</taxon>
        <taxon>asterids</taxon>
        <taxon>campanulids</taxon>
        <taxon>Asterales</taxon>
        <taxon>Asteraceae</taxon>
        <taxon>Asteroideae</taxon>
        <taxon>Heliantheae alliance</taxon>
        <taxon>Madieae</taxon>
        <taxon>Madiinae</taxon>
        <taxon>Deinandra</taxon>
    </lineage>
</organism>
<feature type="region of interest" description="Disordered" evidence="6">
    <location>
        <begin position="670"/>
        <end position="700"/>
    </location>
</feature>
<proteinExistence type="predicted"/>
<evidence type="ECO:0000313" key="9">
    <source>
        <dbReference type="Proteomes" id="UP001408789"/>
    </source>
</evidence>
<evidence type="ECO:0000256" key="4">
    <source>
        <dbReference type="ARBA" id="ARBA00023242"/>
    </source>
</evidence>
<dbReference type="GO" id="GO:0000122">
    <property type="term" value="P:negative regulation of transcription by RNA polymerase II"/>
    <property type="evidence" value="ECO:0007669"/>
    <property type="project" value="TreeGrafter"/>
</dbReference>
<dbReference type="Pfam" id="PF02671">
    <property type="entry name" value="PAH"/>
    <property type="match status" value="6"/>
</dbReference>
<comment type="subcellular location">
    <subcellularLocation>
        <location evidence="1 5">Nucleus</location>
    </subcellularLocation>
</comment>
<keyword evidence="2" id="KW-0678">Repressor</keyword>